<feature type="compositionally biased region" description="Basic and acidic residues" evidence="15">
    <location>
        <begin position="229"/>
        <end position="245"/>
    </location>
</feature>
<keyword evidence="9" id="KW-0175">Coiled coil</keyword>
<dbReference type="PANTHER" id="PTHR23167:SF69">
    <property type="entry name" value="FI18193P1"/>
    <property type="match status" value="1"/>
</dbReference>
<evidence type="ECO:0000256" key="8">
    <source>
        <dbReference type="ARBA" id="ARBA00022949"/>
    </source>
</evidence>
<keyword evidence="10" id="KW-0963">Cytoplasm</keyword>
<sequence>MSFSLRTDNINALVQLLRSRFVSPSFPAFCRIGFKGEAELDVTGNWNQVIDGVCLSTAVWQIWDIGGGLLSVGTTSSRQSEQTAAGYKIEDRVKDTGIACAATLPCWIMGNHTGKESHHIHTGSPLDFFHTPPTTPSEAELTGMALSSAASSNNELQKGAPSPETTSSSTPSTTTPPPASDWTQKLPAPSEWAVISVDSITSTETNMSDAAARHGNTAVSLDSLASPHLSRELPSEQSWQERDSGLEPQAAAERAGEEMSLVLLSLMEHYQSSLGLAPNTDITTGAVELLRHLITERDELLEEVQSLRETLRTERLEWRQFQCDLQVAVSVADRLRVEAEQALNLLQDSHRGVENQLDQALSNQQEKDKELESLRTEHRDACSRLSELTLQQQQERAELDALRNACRVKDITDCDKEAKTQQSVEEETKRSVEEAEMETEAKNEEKQEMDEGMDANDSGHGPEETNGSESTQLTGKGVAESYLRSLAAMEKKKDGGRGQRDPRRIVMLSERSWSLSRLPPPTDSSNENGDSNTTSTTLPLCKKQEPAIGRRMDRILQRQDSWSSFYTGKQDEDQSSDSFRPQDGFSALLRRHGGSRRNSLLRWCQSRTEGYKNIEITNFSSSWEDGLAFCAVYHTYLPTHIPYNCLSPADKKENLDLAFKTGEDIGISATLTVDEMLKVDGPDWQRVLSYVESIFRHFEM</sequence>
<keyword evidence="10" id="KW-0206">Cytoskeleton</keyword>
<feature type="region of interest" description="Disordered" evidence="15">
    <location>
        <begin position="228"/>
        <end position="252"/>
    </location>
</feature>
<evidence type="ECO:0000256" key="13">
    <source>
        <dbReference type="ARBA" id="ARBA00033100"/>
    </source>
</evidence>
<feature type="compositionally biased region" description="Basic and acidic residues" evidence="15">
    <location>
        <begin position="489"/>
        <end position="504"/>
    </location>
</feature>
<feature type="region of interest" description="Disordered" evidence="15">
    <location>
        <begin position="489"/>
        <end position="546"/>
    </location>
</feature>
<feature type="compositionally biased region" description="Basic and acidic residues" evidence="15">
    <location>
        <begin position="426"/>
        <end position="446"/>
    </location>
</feature>
<dbReference type="InterPro" id="IPR050540">
    <property type="entry name" value="F-actin_Monoox_Mical"/>
</dbReference>
<feature type="compositionally biased region" description="Polar residues" evidence="15">
    <location>
        <begin position="523"/>
        <end position="538"/>
    </location>
</feature>
<evidence type="ECO:0000256" key="12">
    <source>
        <dbReference type="ARBA" id="ARBA00025131"/>
    </source>
</evidence>
<keyword evidence="18" id="KW-1185">Reference proteome</keyword>
<dbReference type="Proteomes" id="UP001314229">
    <property type="component" value="Unassembled WGS sequence"/>
</dbReference>
<comment type="similarity">
    <text evidence="3">Belongs to the cytospin-A family.</text>
</comment>
<keyword evidence="11" id="KW-0131">Cell cycle</keyword>
<dbReference type="GO" id="GO:0005921">
    <property type="term" value="C:gap junction"/>
    <property type="evidence" value="ECO:0007669"/>
    <property type="project" value="UniProtKB-SubCell"/>
</dbReference>
<dbReference type="CDD" id="cd21199">
    <property type="entry name" value="CH_CYTS"/>
    <property type="match status" value="1"/>
</dbReference>
<reference evidence="17 18" key="1">
    <citation type="submission" date="2024-01" db="EMBL/GenBank/DDBJ databases">
        <authorList>
            <person name="Alioto T."/>
            <person name="Alioto T."/>
            <person name="Gomez Garrido J."/>
        </authorList>
    </citation>
    <scope>NUCLEOTIDE SEQUENCE [LARGE SCALE GENOMIC DNA]</scope>
</reference>
<dbReference type="PROSITE" id="PS50021">
    <property type="entry name" value="CH"/>
    <property type="match status" value="1"/>
</dbReference>
<evidence type="ECO:0000256" key="11">
    <source>
        <dbReference type="ARBA" id="ARBA00023306"/>
    </source>
</evidence>
<evidence type="ECO:0000256" key="15">
    <source>
        <dbReference type="SAM" id="MobiDB-lite"/>
    </source>
</evidence>
<evidence type="ECO:0000256" key="1">
    <source>
        <dbReference type="ARBA" id="ARBA00004186"/>
    </source>
</evidence>
<feature type="region of interest" description="Disordered" evidence="15">
    <location>
        <begin position="415"/>
        <end position="475"/>
    </location>
</feature>
<evidence type="ECO:0000256" key="10">
    <source>
        <dbReference type="ARBA" id="ARBA00023212"/>
    </source>
</evidence>
<evidence type="ECO:0000256" key="6">
    <source>
        <dbReference type="ARBA" id="ARBA00022618"/>
    </source>
</evidence>
<proteinExistence type="inferred from homology"/>
<evidence type="ECO:0000313" key="18">
    <source>
        <dbReference type="Proteomes" id="UP001314229"/>
    </source>
</evidence>
<evidence type="ECO:0000256" key="5">
    <source>
        <dbReference type="ARBA" id="ARBA00015657"/>
    </source>
</evidence>
<evidence type="ECO:0000313" key="17">
    <source>
        <dbReference type="EMBL" id="CAK6962779.1"/>
    </source>
</evidence>
<dbReference type="GO" id="GO:0005819">
    <property type="term" value="C:spindle"/>
    <property type="evidence" value="ECO:0007669"/>
    <property type="project" value="UniProtKB-SubCell"/>
</dbReference>
<evidence type="ECO:0000256" key="2">
    <source>
        <dbReference type="ARBA" id="ARBA00004610"/>
    </source>
</evidence>
<evidence type="ECO:0000256" key="9">
    <source>
        <dbReference type="ARBA" id="ARBA00023054"/>
    </source>
</evidence>
<feature type="compositionally biased region" description="Low complexity" evidence="15">
    <location>
        <begin position="161"/>
        <end position="173"/>
    </location>
</feature>
<gene>
    <name evidence="17" type="ORF">FSCOSCO3_A020939</name>
</gene>
<feature type="domain" description="Calponin-homology (CH)" evidence="16">
    <location>
        <begin position="594"/>
        <end position="699"/>
    </location>
</feature>
<dbReference type="GO" id="GO:0051301">
    <property type="term" value="P:cell division"/>
    <property type="evidence" value="ECO:0007669"/>
    <property type="project" value="UniProtKB-KW"/>
</dbReference>
<evidence type="ECO:0000256" key="3">
    <source>
        <dbReference type="ARBA" id="ARBA00009452"/>
    </source>
</evidence>
<comment type="function">
    <text evidence="12">Involved in cytokinesis and spindle organization. May play a role in actin cytoskeleton organization and microtubule stabilization and hence required for proper cell adhesion and migration.</text>
</comment>
<feature type="compositionally biased region" description="Polar residues" evidence="15">
    <location>
        <begin position="465"/>
        <end position="474"/>
    </location>
</feature>
<evidence type="ECO:0000259" key="16">
    <source>
        <dbReference type="PROSITE" id="PS50021"/>
    </source>
</evidence>
<dbReference type="SMART" id="SM00033">
    <property type="entry name" value="CH"/>
    <property type="match status" value="1"/>
</dbReference>
<dbReference type="EMBL" id="CAWUFR010000060">
    <property type="protein sequence ID" value="CAK6962779.1"/>
    <property type="molecule type" value="Genomic_DNA"/>
</dbReference>
<dbReference type="AlphaFoldDB" id="A0AAV1NXA3"/>
<keyword evidence="6" id="KW-0132">Cell division</keyword>
<comment type="caution">
    <text evidence="17">The sequence shown here is derived from an EMBL/GenBank/DDBJ whole genome shotgun (WGS) entry which is preliminary data.</text>
</comment>
<comment type="subunit">
    <text evidence="4">May interact with both microtubules and actin cytoskeleton.</text>
</comment>
<dbReference type="InterPro" id="IPR036872">
    <property type="entry name" value="CH_dom_sf"/>
</dbReference>
<dbReference type="InterPro" id="IPR001715">
    <property type="entry name" value="CH_dom"/>
</dbReference>
<keyword evidence="8" id="KW-0965">Cell junction</keyword>
<dbReference type="Pfam" id="PF00307">
    <property type="entry name" value="CH"/>
    <property type="match status" value="1"/>
</dbReference>
<feature type="region of interest" description="Disordered" evidence="15">
    <location>
        <begin position="148"/>
        <end position="187"/>
    </location>
</feature>
<accession>A0AAV1NXA3</accession>
<organism evidence="17 18">
    <name type="scientific">Scomber scombrus</name>
    <name type="common">Atlantic mackerel</name>
    <name type="synonym">Scomber vernalis</name>
    <dbReference type="NCBI Taxonomy" id="13677"/>
    <lineage>
        <taxon>Eukaryota</taxon>
        <taxon>Metazoa</taxon>
        <taxon>Chordata</taxon>
        <taxon>Craniata</taxon>
        <taxon>Vertebrata</taxon>
        <taxon>Euteleostomi</taxon>
        <taxon>Actinopterygii</taxon>
        <taxon>Neopterygii</taxon>
        <taxon>Teleostei</taxon>
        <taxon>Neoteleostei</taxon>
        <taxon>Acanthomorphata</taxon>
        <taxon>Pelagiaria</taxon>
        <taxon>Scombriformes</taxon>
        <taxon>Scombridae</taxon>
        <taxon>Scomber</taxon>
    </lineage>
</organism>
<evidence type="ECO:0000256" key="14">
    <source>
        <dbReference type="ARBA" id="ARBA00080480"/>
    </source>
</evidence>
<name>A0AAV1NXA3_SCOSC</name>
<dbReference type="SUPFAM" id="SSF47576">
    <property type="entry name" value="Calponin-homology domain, CH-domain"/>
    <property type="match status" value="1"/>
</dbReference>
<dbReference type="FunFam" id="1.10.418.10:FF:000020">
    <property type="entry name" value="Cytospin-A isoform 1"/>
    <property type="match status" value="1"/>
</dbReference>
<dbReference type="Gene3D" id="1.10.418.10">
    <property type="entry name" value="Calponin-like domain"/>
    <property type="match status" value="1"/>
</dbReference>
<dbReference type="PANTHER" id="PTHR23167">
    <property type="entry name" value="CALPONIN HOMOLOGY DOMAIN-CONTAINING PROTEIN DDB_G0272472-RELATED"/>
    <property type="match status" value="1"/>
</dbReference>
<protein>
    <recommendedName>
        <fullName evidence="5">Cytospin-A</fullName>
    </recommendedName>
    <alternativeName>
        <fullName evidence="14">SPECC1-like protein</fullName>
    </alternativeName>
    <alternativeName>
        <fullName evidence="13">Sperm antigen with calponin homology and coiled-coil domains 1-like</fullName>
    </alternativeName>
</protein>
<evidence type="ECO:0000256" key="4">
    <source>
        <dbReference type="ARBA" id="ARBA00011235"/>
    </source>
</evidence>
<keyword evidence="7" id="KW-0303">Gap junction</keyword>
<evidence type="ECO:0000256" key="7">
    <source>
        <dbReference type="ARBA" id="ARBA00022868"/>
    </source>
</evidence>
<comment type="subcellular location">
    <subcellularLocation>
        <location evidence="2">Cell junction</location>
        <location evidence="2">Gap junction</location>
    </subcellularLocation>
    <subcellularLocation>
        <location evidence="1">Cytoplasm</location>
        <location evidence="1">Cytoskeleton</location>
        <location evidence="1">Spindle</location>
    </subcellularLocation>
</comment>